<protein>
    <recommendedName>
        <fullName evidence="3">Lipoprotein</fullName>
    </recommendedName>
</protein>
<accession>A0A6I6EYU3</accession>
<dbReference type="Proteomes" id="UP000422764">
    <property type="component" value="Chromosome"/>
</dbReference>
<dbReference type="EMBL" id="CP046522">
    <property type="protein sequence ID" value="QGU95461.1"/>
    <property type="molecule type" value="Genomic_DNA"/>
</dbReference>
<evidence type="ECO:0000313" key="1">
    <source>
        <dbReference type="EMBL" id="QGU95461.1"/>
    </source>
</evidence>
<evidence type="ECO:0000313" key="2">
    <source>
        <dbReference type="Proteomes" id="UP000422764"/>
    </source>
</evidence>
<reference evidence="1 2" key="1">
    <citation type="submission" date="2019-12" db="EMBL/GenBank/DDBJ databases">
        <title>Genome sequenceing of Clostridium bovifaecis.</title>
        <authorList>
            <person name="Yao Y."/>
        </authorList>
    </citation>
    <scope>NUCLEOTIDE SEQUENCE [LARGE SCALE GENOMIC DNA]</scope>
    <source>
        <strain evidence="1 2">BXX</strain>
    </source>
</reference>
<gene>
    <name evidence="1" type="ORF">GOM49_10495</name>
</gene>
<keyword evidence="2" id="KW-1185">Reference proteome</keyword>
<organism evidence="1 2">
    <name type="scientific">Clostridium bovifaecis</name>
    <dbReference type="NCBI Taxonomy" id="2184719"/>
    <lineage>
        <taxon>Bacteria</taxon>
        <taxon>Bacillati</taxon>
        <taxon>Bacillota</taxon>
        <taxon>Clostridia</taxon>
        <taxon>Eubacteriales</taxon>
        <taxon>Clostridiaceae</taxon>
        <taxon>Clostridium</taxon>
    </lineage>
</organism>
<evidence type="ECO:0008006" key="3">
    <source>
        <dbReference type="Google" id="ProtNLM"/>
    </source>
</evidence>
<name>A0A6I6EYU3_9CLOT</name>
<dbReference type="AlphaFoldDB" id="A0A6I6EYU3"/>
<dbReference type="PROSITE" id="PS51257">
    <property type="entry name" value="PROKAR_LIPOPROTEIN"/>
    <property type="match status" value="1"/>
</dbReference>
<sequence length="175" mass="19506">MKKTLSLILAITLIVTLIGCSDTTQNALTKSDSSLNPQTSVEKKYTKDDAIETFKKYKDFNNCEITDYVLVNDNKIPMLNAIISFYDKKKNNSSNLAFILGDLSQEVCFAVNEVEGVKTYEIADNSQLTYVGDGAVTTSIRKIDTNEVINYKIIFLYEESASATNFKIVAEKPAK</sequence>
<proteinExistence type="predicted"/>